<evidence type="ECO:0000313" key="1">
    <source>
        <dbReference type="EMBL" id="MBB3810106.1"/>
    </source>
</evidence>
<dbReference type="Proteomes" id="UP000537592">
    <property type="component" value="Unassembled WGS sequence"/>
</dbReference>
<gene>
    <name evidence="1" type="ORF">FHS81_002202</name>
</gene>
<proteinExistence type="predicted"/>
<organism evidence="1 2">
    <name type="scientific">Pseudochelatococcus contaminans</name>
    <dbReference type="NCBI Taxonomy" id="1538103"/>
    <lineage>
        <taxon>Bacteria</taxon>
        <taxon>Pseudomonadati</taxon>
        <taxon>Pseudomonadota</taxon>
        <taxon>Alphaproteobacteria</taxon>
        <taxon>Hyphomicrobiales</taxon>
        <taxon>Chelatococcaceae</taxon>
        <taxon>Pseudochelatococcus</taxon>
    </lineage>
</organism>
<dbReference type="AlphaFoldDB" id="A0A7W5Z606"/>
<evidence type="ECO:0000313" key="2">
    <source>
        <dbReference type="Proteomes" id="UP000537592"/>
    </source>
</evidence>
<dbReference type="EMBL" id="JACICC010000005">
    <property type="protein sequence ID" value="MBB3810106.1"/>
    <property type="molecule type" value="Genomic_DNA"/>
</dbReference>
<keyword evidence="2" id="KW-1185">Reference proteome</keyword>
<comment type="caution">
    <text evidence="1">The sequence shown here is derived from an EMBL/GenBank/DDBJ whole genome shotgun (WGS) entry which is preliminary data.</text>
</comment>
<accession>A0A7W5Z606</accession>
<protein>
    <submittedName>
        <fullName evidence="1">Uncharacterized protein</fullName>
    </submittedName>
</protein>
<name>A0A7W5Z606_9HYPH</name>
<reference evidence="1 2" key="1">
    <citation type="submission" date="2020-08" db="EMBL/GenBank/DDBJ databases">
        <title>Genomic Encyclopedia of Type Strains, Phase IV (KMG-IV): sequencing the most valuable type-strain genomes for metagenomic binning, comparative biology and taxonomic classification.</title>
        <authorList>
            <person name="Goeker M."/>
        </authorList>
    </citation>
    <scope>NUCLEOTIDE SEQUENCE [LARGE SCALE GENOMIC DNA]</scope>
    <source>
        <strain evidence="1 2">DSM 28760</strain>
    </source>
</reference>
<dbReference type="RefSeq" id="WP_183752869.1">
    <property type="nucleotide sequence ID" value="NZ_JACICC010000005.1"/>
</dbReference>
<sequence>MSNQLDQKSRATVGRFGLKLVISVILGSFSEVGRTVGPDGWLALSALLSAAIALFKRDRFPTRGFNYWDEALWLVAASAGLHVLLREFA</sequence>